<feature type="chain" id="PRO_5035884584" description="EF-hand domain-containing protein" evidence="2">
    <location>
        <begin position="17"/>
        <end position="104"/>
    </location>
</feature>
<dbReference type="PROSITE" id="PS00018">
    <property type="entry name" value="EF_HAND_1"/>
    <property type="match status" value="1"/>
</dbReference>
<comment type="caution">
    <text evidence="3">The sequence shown here is derived from an EMBL/GenBank/DDBJ whole genome shotgun (WGS) entry which is preliminary data.</text>
</comment>
<evidence type="ECO:0000256" key="2">
    <source>
        <dbReference type="SAM" id="SignalP"/>
    </source>
</evidence>
<sequence>MVRRVIVLLLLGIVLGLQPYEADFLMFDQDGDQKLKYDELRAQFPSQNPYNTADFVAQFFLDYDSNGDKIIEFKEYAAKRDQQKLELEQQQQQQSISSMYHDDL</sequence>
<gene>
    <name evidence="3" type="ORF">PSON_ATCC_30995.1.T0060335</name>
</gene>
<evidence type="ECO:0008006" key="5">
    <source>
        <dbReference type="Google" id="ProtNLM"/>
    </source>
</evidence>
<proteinExistence type="predicted"/>
<dbReference type="AlphaFoldDB" id="A0A8S1KH64"/>
<feature type="signal peptide" evidence="2">
    <location>
        <begin position="1"/>
        <end position="16"/>
    </location>
</feature>
<dbReference type="OrthoDB" id="306465at2759"/>
<dbReference type="Proteomes" id="UP000692954">
    <property type="component" value="Unassembled WGS sequence"/>
</dbReference>
<keyword evidence="2" id="KW-0732">Signal</keyword>
<feature type="region of interest" description="Disordered" evidence="1">
    <location>
        <begin position="84"/>
        <end position="104"/>
    </location>
</feature>
<name>A0A8S1KH64_9CILI</name>
<evidence type="ECO:0000313" key="3">
    <source>
        <dbReference type="EMBL" id="CAD8052202.1"/>
    </source>
</evidence>
<dbReference type="EMBL" id="CAJJDN010000006">
    <property type="protein sequence ID" value="CAD8052202.1"/>
    <property type="molecule type" value="Genomic_DNA"/>
</dbReference>
<dbReference type="InterPro" id="IPR018247">
    <property type="entry name" value="EF_Hand_1_Ca_BS"/>
</dbReference>
<organism evidence="3 4">
    <name type="scientific">Paramecium sonneborni</name>
    <dbReference type="NCBI Taxonomy" id="65129"/>
    <lineage>
        <taxon>Eukaryota</taxon>
        <taxon>Sar</taxon>
        <taxon>Alveolata</taxon>
        <taxon>Ciliophora</taxon>
        <taxon>Intramacronucleata</taxon>
        <taxon>Oligohymenophorea</taxon>
        <taxon>Peniculida</taxon>
        <taxon>Parameciidae</taxon>
        <taxon>Paramecium</taxon>
    </lineage>
</organism>
<evidence type="ECO:0000313" key="4">
    <source>
        <dbReference type="Proteomes" id="UP000692954"/>
    </source>
</evidence>
<accession>A0A8S1KH64</accession>
<reference evidence="3" key="1">
    <citation type="submission" date="2021-01" db="EMBL/GenBank/DDBJ databases">
        <authorList>
            <consortium name="Genoscope - CEA"/>
            <person name="William W."/>
        </authorList>
    </citation>
    <scope>NUCLEOTIDE SEQUENCE</scope>
</reference>
<protein>
    <recommendedName>
        <fullName evidence="5">EF-hand domain-containing protein</fullName>
    </recommendedName>
</protein>
<evidence type="ECO:0000256" key="1">
    <source>
        <dbReference type="SAM" id="MobiDB-lite"/>
    </source>
</evidence>
<keyword evidence="4" id="KW-1185">Reference proteome</keyword>